<evidence type="ECO:0000256" key="1">
    <source>
        <dbReference type="ARBA" id="ARBA00004651"/>
    </source>
</evidence>
<dbReference type="RefSeq" id="WP_013312615.1">
    <property type="nucleotide sequence ID" value="NZ_ALJV01000229.1"/>
</dbReference>
<keyword evidence="7 8" id="KW-0472">Membrane</keyword>
<evidence type="ECO:0000256" key="5">
    <source>
        <dbReference type="ARBA" id="ARBA00022970"/>
    </source>
</evidence>
<comment type="subcellular location">
    <subcellularLocation>
        <location evidence="1 8">Cell membrane</location>
        <topology evidence="1 8">Multi-pass membrane protein</topology>
    </subcellularLocation>
</comment>
<keyword evidence="2 8" id="KW-0813">Transport</keyword>
<keyword evidence="5" id="KW-0029">Amino-acid transport</keyword>
<dbReference type="InterPro" id="IPR010065">
    <property type="entry name" value="AA_ABC_transptr_permease_3TM"/>
</dbReference>
<dbReference type="NCBIfam" id="TIGR01726">
    <property type="entry name" value="HEQRo_perm_3TM"/>
    <property type="match status" value="1"/>
</dbReference>
<dbReference type="Proteomes" id="UP000650605">
    <property type="component" value="Unassembled WGS sequence"/>
</dbReference>
<comment type="similarity">
    <text evidence="8">Belongs to the binding-protein-dependent transport system permease family.</text>
</comment>
<feature type="transmembrane region" description="Helical" evidence="8">
    <location>
        <begin position="60"/>
        <end position="80"/>
    </location>
</feature>
<dbReference type="InterPro" id="IPR035906">
    <property type="entry name" value="MetI-like_sf"/>
</dbReference>
<evidence type="ECO:0000313" key="9">
    <source>
        <dbReference type="EMBL" id="MBM0634467.1"/>
    </source>
</evidence>
<keyword evidence="3" id="KW-1003">Cell membrane</keyword>
<accession>A0A074LCQ0</accession>
<evidence type="ECO:0000256" key="6">
    <source>
        <dbReference type="ARBA" id="ARBA00022989"/>
    </source>
</evidence>
<feature type="transmembrane region" description="Helical" evidence="8">
    <location>
        <begin position="20"/>
        <end position="48"/>
    </location>
</feature>
<dbReference type="PANTHER" id="PTHR30614:SF0">
    <property type="entry name" value="L-CYSTINE TRANSPORT SYSTEM PERMEASE PROTEIN TCYL"/>
    <property type="match status" value="1"/>
</dbReference>
<evidence type="ECO:0000256" key="2">
    <source>
        <dbReference type="ARBA" id="ARBA00022448"/>
    </source>
</evidence>
<evidence type="ECO:0000256" key="3">
    <source>
        <dbReference type="ARBA" id="ARBA00022475"/>
    </source>
</evidence>
<evidence type="ECO:0000313" key="10">
    <source>
        <dbReference type="Proteomes" id="UP000650605"/>
    </source>
</evidence>
<feature type="transmembrane region" description="Helical" evidence="8">
    <location>
        <begin position="179"/>
        <end position="199"/>
    </location>
</feature>
<feature type="transmembrane region" description="Helical" evidence="8">
    <location>
        <begin position="100"/>
        <end position="120"/>
    </location>
</feature>
<keyword evidence="4 8" id="KW-0812">Transmembrane</keyword>
<dbReference type="GO" id="GO:0006865">
    <property type="term" value="P:amino acid transport"/>
    <property type="evidence" value="ECO:0007669"/>
    <property type="project" value="UniProtKB-KW"/>
</dbReference>
<sequence length="238" mass="26884">MEKLFDLDYMLKSLPQIVEYLPVTLWIAFVSMLLGGIIGLATALIRIYKVPVLAPLSTLYVSYIRGTPLIVQLFLVYYGIPKFLYYFQSEYGFLQQFNVYVIPPELFALLSFSLNLGGYLSETFRAAIHSVDRGQFEAANSIGMSQTQIMLKIVLPQALTVALPNLGNTLISTVKDTSFIFMIGVVDMMGQAKIMGARALAFFEVYVAVSLIYWLVCIIIERGLVVLEKRIRIYERSE</sequence>
<dbReference type="GO" id="GO:0043190">
    <property type="term" value="C:ATP-binding cassette (ABC) transporter complex"/>
    <property type="evidence" value="ECO:0007669"/>
    <property type="project" value="InterPro"/>
</dbReference>
<gene>
    <name evidence="9" type="ORF">JDW19_15255</name>
</gene>
<reference evidence="9" key="1">
    <citation type="submission" date="2020-12" db="EMBL/GenBank/DDBJ databases">
        <title>Paenibacillus polymyxa LMG 27872: a double-edged sword.</title>
        <authorList>
            <person name="Langendries S."/>
            <person name="Garcia Mendez S."/>
            <person name="Beirinckx S."/>
            <person name="Viaene T."/>
            <person name="Baeyen S."/>
            <person name="Goeminne G."/>
            <person name="Willems A."/>
            <person name="Debode J."/>
            <person name="Goormachtig S."/>
        </authorList>
    </citation>
    <scope>NUCLEOTIDE SEQUENCE</scope>
    <source>
        <strain evidence="9">LMG 27872</strain>
    </source>
</reference>
<feature type="transmembrane region" description="Helical" evidence="8">
    <location>
        <begin position="205"/>
        <end position="227"/>
    </location>
</feature>
<comment type="caution">
    <text evidence="9">The sequence shown here is derived from an EMBL/GenBank/DDBJ whole genome shotgun (WGS) entry which is preliminary data.</text>
</comment>
<protein>
    <submittedName>
        <fullName evidence="9">Amino acid ABC transporter permease</fullName>
    </submittedName>
</protein>
<dbReference type="GO" id="GO:0022857">
    <property type="term" value="F:transmembrane transporter activity"/>
    <property type="evidence" value="ECO:0007669"/>
    <property type="project" value="InterPro"/>
</dbReference>
<evidence type="ECO:0000256" key="4">
    <source>
        <dbReference type="ARBA" id="ARBA00022692"/>
    </source>
</evidence>
<dbReference type="AlphaFoldDB" id="A0A074LCQ0"/>
<name>A0A074LCQ0_PAEPO</name>
<dbReference type="InterPro" id="IPR043429">
    <property type="entry name" value="ArtM/GltK/GlnP/TcyL/YhdX-like"/>
</dbReference>
<dbReference type="PANTHER" id="PTHR30614">
    <property type="entry name" value="MEMBRANE COMPONENT OF AMINO ACID ABC TRANSPORTER"/>
    <property type="match status" value="1"/>
</dbReference>
<evidence type="ECO:0000256" key="8">
    <source>
        <dbReference type="RuleBase" id="RU363032"/>
    </source>
</evidence>
<evidence type="ECO:0000256" key="7">
    <source>
        <dbReference type="ARBA" id="ARBA00023136"/>
    </source>
</evidence>
<dbReference type="SUPFAM" id="SSF161098">
    <property type="entry name" value="MetI-like"/>
    <property type="match status" value="1"/>
</dbReference>
<dbReference type="InterPro" id="IPR000515">
    <property type="entry name" value="MetI-like"/>
</dbReference>
<dbReference type="CDD" id="cd06261">
    <property type="entry name" value="TM_PBP2"/>
    <property type="match status" value="1"/>
</dbReference>
<organism evidence="9 10">
    <name type="scientific">Paenibacillus polymyxa</name>
    <name type="common">Bacillus polymyxa</name>
    <dbReference type="NCBI Taxonomy" id="1406"/>
    <lineage>
        <taxon>Bacteria</taxon>
        <taxon>Bacillati</taxon>
        <taxon>Bacillota</taxon>
        <taxon>Bacilli</taxon>
        <taxon>Bacillales</taxon>
        <taxon>Paenibacillaceae</taxon>
        <taxon>Paenibacillus</taxon>
    </lineage>
</organism>
<dbReference type="Pfam" id="PF00528">
    <property type="entry name" value="BPD_transp_1"/>
    <property type="match status" value="1"/>
</dbReference>
<dbReference type="Gene3D" id="1.10.3720.10">
    <property type="entry name" value="MetI-like"/>
    <property type="match status" value="1"/>
</dbReference>
<proteinExistence type="inferred from homology"/>
<keyword evidence="6 8" id="KW-1133">Transmembrane helix</keyword>
<dbReference type="PROSITE" id="PS50928">
    <property type="entry name" value="ABC_TM1"/>
    <property type="match status" value="1"/>
</dbReference>
<dbReference type="EMBL" id="JAEHFQ010000008">
    <property type="protein sequence ID" value="MBM0634467.1"/>
    <property type="molecule type" value="Genomic_DNA"/>
</dbReference>